<dbReference type="PANTHER" id="PTHR36933">
    <property type="entry name" value="SLL0788 PROTEIN"/>
    <property type="match status" value="1"/>
</dbReference>
<dbReference type="RefSeq" id="WP_344005857.1">
    <property type="nucleotide sequence ID" value="NZ_BAAAMY010000004.1"/>
</dbReference>
<comment type="caution">
    <text evidence="3">The sequence shown here is derived from an EMBL/GenBank/DDBJ whole genome shotgun (WGS) entry which is preliminary data.</text>
</comment>
<evidence type="ECO:0000313" key="3">
    <source>
        <dbReference type="EMBL" id="GAA1915136.1"/>
    </source>
</evidence>
<proteinExistence type="predicted"/>
<evidence type="ECO:0000256" key="1">
    <source>
        <dbReference type="SAM" id="MobiDB-lite"/>
    </source>
</evidence>
<sequence>MIGLSGCSSDSSEGADAAAADPSPAAASPSGSPSAGADDDILVLRPGKPGEPAETGPTEVAENAHNDADVEFMQMMIPHHRQALVMADLAKTRAEDPAVRRLAARIRGAQAPEIAFMAEWLSTKGEDVPAPEDDTVDVGMHGEHMGMLDADALLALVEADGAEFDELFLTGMMGHHQGAVDMTDDVATTGTDQQVAELAADMNLGQSAEIGRMEDIADQL</sequence>
<accession>A0ABP5AIK8</accession>
<protein>
    <submittedName>
        <fullName evidence="3">DUF305 domain-containing protein</fullName>
    </submittedName>
</protein>
<dbReference type="Proteomes" id="UP001501612">
    <property type="component" value="Unassembled WGS sequence"/>
</dbReference>
<gene>
    <name evidence="3" type="ORF">GCM10009737_15680</name>
</gene>
<reference evidence="4" key="1">
    <citation type="journal article" date="2019" name="Int. J. Syst. Evol. Microbiol.">
        <title>The Global Catalogue of Microorganisms (GCM) 10K type strain sequencing project: providing services to taxonomists for standard genome sequencing and annotation.</title>
        <authorList>
            <consortium name="The Broad Institute Genomics Platform"/>
            <consortium name="The Broad Institute Genome Sequencing Center for Infectious Disease"/>
            <person name="Wu L."/>
            <person name="Ma J."/>
        </authorList>
    </citation>
    <scope>NUCLEOTIDE SEQUENCE [LARGE SCALE GENOMIC DNA]</scope>
    <source>
        <strain evidence="4">JCM 14046</strain>
    </source>
</reference>
<evidence type="ECO:0000313" key="4">
    <source>
        <dbReference type="Proteomes" id="UP001501612"/>
    </source>
</evidence>
<dbReference type="InterPro" id="IPR005183">
    <property type="entry name" value="DUF305_CopM-like"/>
</dbReference>
<feature type="compositionally biased region" description="Low complexity" evidence="1">
    <location>
        <begin position="1"/>
        <end position="36"/>
    </location>
</feature>
<dbReference type="Pfam" id="PF03713">
    <property type="entry name" value="DUF305"/>
    <property type="match status" value="1"/>
</dbReference>
<evidence type="ECO:0000259" key="2">
    <source>
        <dbReference type="Pfam" id="PF03713"/>
    </source>
</evidence>
<keyword evidence="4" id="KW-1185">Reference proteome</keyword>
<name>A0ABP5AIK8_9ACTN</name>
<dbReference type="PANTHER" id="PTHR36933:SF1">
    <property type="entry name" value="SLL0788 PROTEIN"/>
    <property type="match status" value="1"/>
</dbReference>
<dbReference type="EMBL" id="BAAAMY010000004">
    <property type="protein sequence ID" value="GAA1915136.1"/>
    <property type="molecule type" value="Genomic_DNA"/>
</dbReference>
<dbReference type="InterPro" id="IPR012347">
    <property type="entry name" value="Ferritin-like"/>
</dbReference>
<organism evidence="3 4">
    <name type="scientific">Nocardioides lentus</name>
    <dbReference type="NCBI Taxonomy" id="338077"/>
    <lineage>
        <taxon>Bacteria</taxon>
        <taxon>Bacillati</taxon>
        <taxon>Actinomycetota</taxon>
        <taxon>Actinomycetes</taxon>
        <taxon>Propionibacteriales</taxon>
        <taxon>Nocardioidaceae</taxon>
        <taxon>Nocardioides</taxon>
    </lineage>
</organism>
<feature type="region of interest" description="Disordered" evidence="1">
    <location>
        <begin position="1"/>
        <end position="60"/>
    </location>
</feature>
<feature type="domain" description="DUF305" evidence="2">
    <location>
        <begin position="69"/>
        <end position="216"/>
    </location>
</feature>
<dbReference type="Gene3D" id="1.20.1260.10">
    <property type="match status" value="1"/>
</dbReference>